<evidence type="ECO:0000256" key="1">
    <source>
        <dbReference type="SAM" id="MobiDB-lite"/>
    </source>
</evidence>
<dbReference type="Proteomes" id="UP000054359">
    <property type="component" value="Unassembled WGS sequence"/>
</dbReference>
<keyword evidence="3" id="KW-1185">Reference proteome</keyword>
<dbReference type="EMBL" id="KK114781">
    <property type="protein sequence ID" value="KFM63307.1"/>
    <property type="molecule type" value="Genomic_DNA"/>
</dbReference>
<feature type="non-terminal residue" evidence="2">
    <location>
        <position position="291"/>
    </location>
</feature>
<accession>A0A087TDW8</accession>
<evidence type="ECO:0000313" key="2">
    <source>
        <dbReference type="EMBL" id="KFM63307.1"/>
    </source>
</evidence>
<sequence length="291" mass="32423">MTSLSTIREADSSLSEEEGFTPLEEGKDCTLLEGLQENSNNVEDRILNTDSVSCPVYPESVKENACKKLIANNEAEISLSLEKQSNTVEVAVSQPSLVAGRKSKRYSEGCPSKVDKSAFSNIEKSNEFNEAELLNENPNKLERENSALFKKPIIFETNLKASKIPILLQSKEDQNKLTENLIKPKENEYRRETFVVSACSANAPESSMFSNQRRGTFVIAHPEASKSSILDRRGTYVLSSPERNIVDRRGTYVLSTFDEQSTKAVDKPVESNLSRMKTCESTVLNNTILLP</sequence>
<reference evidence="2 3" key="1">
    <citation type="submission" date="2013-11" db="EMBL/GenBank/DDBJ databases">
        <title>Genome sequencing of Stegodyphus mimosarum.</title>
        <authorList>
            <person name="Bechsgaard J."/>
        </authorList>
    </citation>
    <scope>NUCLEOTIDE SEQUENCE [LARGE SCALE GENOMIC DNA]</scope>
</reference>
<feature type="region of interest" description="Disordered" evidence="1">
    <location>
        <begin position="1"/>
        <end position="26"/>
    </location>
</feature>
<protein>
    <submittedName>
        <fullName evidence="2">Uncharacterized protein</fullName>
    </submittedName>
</protein>
<evidence type="ECO:0000313" key="3">
    <source>
        <dbReference type="Proteomes" id="UP000054359"/>
    </source>
</evidence>
<proteinExistence type="predicted"/>
<organism evidence="2 3">
    <name type="scientific">Stegodyphus mimosarum</name>
    <name type="common">African social velvet spider</name>
    <dbReference type="NCBI Taxonomy" id="407821"/>
    <lineage>
        <taxon>Eukaryota</taxon>
        <taxon>Metazoa</taxon>
        <taxon>Ecdysozoa</taxon>
        <taxon>Arthropoda</taxon>
        <taxon>Chelicerata</taxon>
        <taxon>Arachnida</taxon>
        <taxon>Araneae</taxon>
        <taxon>Araneomorphae</taxon>
        <taxon>Entelegynae</taxon>
        <taxon>Eresoidea</taxon>
        <taxon>Eresidae</taxon>
        <taxon>Stegodyphus</taxon>
    </lineage>
</organism>
<name>A0A087TDW8_STEMI</name>
<gene>
    <name evidence="2" type="ORF">X975_15258</name>
</gene>
<dbReference type="AlphaFoldDB" id="A0A087TDW8"/>